<dbReference type="EMBL" id="RBTX01000521">
    <property type="protein sequence ID" value="RMU28609.1"/>
    <property type="molecule type" value="Genomic_DNA"/>
</dbReference>
<dbReference type="Gene3D" id="2.40.10.10">
    <property type="entry name" value="Trypsin-like serine proteases"/>
    <property type="match status" value="2"/>
</dbReference>
<protein>
    <recommendedName>
        <fullName evidence="3">Serine protease</fullName>
    </recommendedName>
</protein>
<name>A0A3M5T4V9_9PSED</name>
<proteinExistence type="predicted"/>
<evidence type="ECO:0000313" key="1">
    <source>
        <dbReference type="EMBL" id="RMU28609.1"/>
    </source>
</evidence>
<evidence type="ECO:0008006" key="3">
    <source>
        <dbReference type="Google" id="ProtNLM"/>
    </source>
</evidence>
<dbReference type="InterPro" id="IPR009003">
    <property type="entry name" value="Peptidase_S1_PA"/>
</dbReference>
<reference evidence="1 2" key="1">
    <citation type="submission" date="2018-08" db="EMBL/GenBank/DDBJ databases">
        <title>Recombination of ecologically and evolutionarily significant loci maintains genetic cohesion in the Pseudomonas syringae species complex.</title>
        <authorList>
            <person name="Dillon M."/>
            <person name="Thakur S."/>
            <person name="Almeida R.N.D."/>
            <person name="Weir B.S."/>
            <person name="Guttman D.S."/>
        </authorList>
    </citation>
    <scope>NUCLEOTIDE SEQUENCE [LARGE SCALE GENOMIC DNA]</scope>
    <source>
        <strain evidence="1 2">ICMP 9749</strain>
    </source>
</reference>
<evidence type="ECO:0000313" key="2">
    <source>
        <dbReference type="Proteomes" id="UP000281514"/>
    </source>
</evidence>
<organism evidence="1 2">
    <name type="scientific">Pseudomonas avellanae</name>
    <dbReference type="NCBI Taxonomy" id="46257"/>
    <lineage>
        <taxon>Bacteria</taxon>
        <taxon>Pseudomonadati</taxon>
        <taxon>Pseudomonadota</taxon>
        <taxon>Gammaproteobacteria</taxon>
        <taxon>Pseudomonadales</taxon>
        <taxon>Pseudomonadaceae</taxon>
        <taxon>Pseudomonas</taxon>
    </lineage>
</organism>
<accession>A0A3M5T4V9</accession>
<dbReference type="AlphaFoldDB" id="A0A3M5T4V9"/>
<dbReference type="SUPFAM" id="SSF50494">
    <property type="entry name" value="Trypsin-like serine proteases"/>
    <property type="match status" value="1"/>
</dbReference>
<dbReference type="InterPro" id="IPR043504">
    <property type="entry name" value="Peptidase_S1_PA_chymotrypsin"/>
</dbReference>
<gene>
    <name evidence="1" type="ORF">ALP32_200207</name>
</gene>
<sequence>MAKRTNPLNDRQMADVNKAMHLTQNARSQFSLPIFKDMNSGRPDLIGTGFVIDFHGCFYFVTAAHVMDHHEYEQPLFYFTNQINRQHIQGSFRTSSQDVANRNNDQVDLTVVKLPAGKGCPDESIQKSAIPLDLITRDTSKIGDCRLILSGYPLTKYKPDENKKLLNTVCYTWMGKSISDETYRRFKFEKNQNLLIQFERKNTMGLDGLKGMMFPEPRGVSGSPVWHTIGYRNEERILVIEGFLLAGVLIEHIREGKFFLATSIDTVMEMVIDLHLSQDEVDD</sequence>
<dbReference type="RefSeq" id="WP_147477502.1">
    <property type="nucleotide sequence ID" value="NZ_BMNO01000185.1"/>
</dbReference>
<dbReference type="Proteomes" id="UP000281514">
    <property type="component" value="Unassembled WGS sequence"/>
</dbReference>
<comment type="caution">
    <text evidence="1">The sequence shown here is derived from an EMBL/GenBank/DDBJ whole genome shotgun (WGS) entry which is preliminary data.</text>
</comment>